<evidence type="ECO:0000313" key="9">
    <source>
        <dbReference type="Proteomes" id="UP000623842"/>
    </source>
</evidence>
<dbReference type="RefSeq" id="WP_189770918.1">
    <property type="nucleotide sequence ID" value="NZ_BNCK01000005.1"/>
</dbReference>
<dbReference type="GO" id="GO:0008881">
    <property type="term" value="F:glutamate racemase activity"/>
    <property type="evidence" value="ECO:0007669"/>
    <property type="project" value="UniProtKB-UniRule"/>
</dbReference>
<dbReference type="InterPro" id="IPR004391">
    <property type="entry name" value="Glu_race"/>
</dbReference>
<proteinExistence type="inferred from homology"/>
<feature type="active site" description="Proton donor/acceptor" evidence="7">
    <location>
        <position position="194"/>
    </location>
</feature>
<reference evidence="8" key="1">
    <citation type="journal article" date="2014" name="Int. J. Syst. Evol. Microbiol.">
        <title>Complete genome sequence of Corynebacterium casei LMG S-19264T (=DSM 44701T), isolated from a smear-ripened cheese.</title>
        <authorList>
            <consortium name="US DOE Joint Genome Institute (JGI-PGF)"/>
            <person name="Walter F."/>
            <person name="Albersmeier A."/>
            <person name="Kalinowski J."/>
            <person name="Ruckert C."/>
        </authorList>
    </citation>
    <scope>NUCLEOTIDE SEQUENCE</scope>
    <source>
        <strain evidence="8">KCTC 42731</strain>
    </source>
</reference>
<keyword evidence="3 7" id="KW-0133">Cell shape</keyword>
<dbReference type="PANTHER" id="PTHR21198:SF2">
    <property type="entry name" value="GLUTAMATE RACEMASE"/>
    <property type="match status" value="1"/>
</dbReference>
<keyword evidence="5 7" id="KW-0413">Isomerase</keyword>
<sequence length="273" mass="29967">MNIENKANKKSSNNQPIGIFDSGVGGLSITSCIKDTLANESLIYVADSQFAPYGELSKQAIVERVNKIADYFSAQQCKALVVACNTATVNAVESLRQRLTIPVIGVEPAIKPAALASKTKHIAVLATRATAQNSNFLRLVDQFKGDCQIHIQACPGLVDLIEQGLHNSPQMLDLLYQYIRPLNAFNIDHLVLGCTHYPFVAAHIQAIAGNHVTLMETATPVTLQLKRQLDAFQINASIGNTARYQFLSSSPNHQQNQFLSTIWRSDLIFNSFN</sequence>
<comment type="caution">
    <text evidence="8">The sequence shown here is derived from an EMBL/GenBank/DDBJ whole genome shotgun (WGS) entry which is preliminary data.</text>
</comment>
<dbReference type="InterPro" id="IPR018187">
    <property type="entry name" value="Asp/Glu_racemase_AS_1"/>
</dbReference>
<dbReference type="Proteomes" id="UP000623842">
    <property type="component" value="Unassembled WGS sequence"/>
</dbReference>
<dbReference type="InterPro" id="IPR015942">
    <property type="entry name" value="Asp/Glu/hydantoin_racemase"/>
</dbReference>
<protein>
    <recommendedName>
        <fullName evidence="2 7">Glutamate racemase</fullName>
        <ecNumber evidence="2 7">5.1.1.3</ecNumber>
    </recommendedName>
</protein>
<dbReference type="InterPro" id="IPR001920">
    <property type="entry name" value="Asp/Glu_race"/>
</dbReference>
<feature type="binding site" evidence="7">
    <location>
        <begin position="195"/>
        <end position="196"/>
    </location>
    <ligand>
        <name>substrate</name>
    </ligand>
</feature>
<dbReference type="PROSITE" id="PS51257">
    <property type="entry name" value="PROKAR_LIPOPROTEIN"/>
    <property type="match status" value="1"/>
</dbReference>
<evidence type="ECO:0000256" key="3">
    <source>
        <dbReference type="ARBA" id="ARBA00022960"/>
    </source>
</evidence>
<dbReference type="SUPFAM" id="SSF53681">
    <property type="entry name" value="Aspartate/glutamate racemase"/>
    <property type="match status" value="2"/>
</dbReference>
<evidence type="ECO:0000256" key="5">
    <source>
        <dbReference type="ARBA" id="ARBA00023235"/>
    </source>
</evidence>
<dbReference type="EMBL" id="BNCK01000005">
    <property type="protein sequence ID" value="GHF95157.1"/>
    <property type="molecule type" value="Genomic_DNA"/>
</dbReference>
<feature type="binding site" evidence="7">
    <location>
        <begin position="53"/>
        <end position="54"/>
    </location>
    <ligand>
        <name>substrate</name>
    </ligand>
</feature>
<evidence type="ECO:0000313" key="8">
    <source>
        <dbReference type="EMBL" id="GHF95157.1"/>
    </source>
</evidence>
<name>A0A919BJG5_9GAMM</name>
<dbReference type="InterPro" id="IPR033134">
    <property type="entry name" value="Asp/Glu_racemase_AS_2"/>
</dbReference>
<comment type="similarity">
    <text evidence="7">Belongs to the aspartate/glutamate racemases family.</text>
</comment>
<evidence type="ECO:0000256" key="2">
    <source>
        <dbReference type="ARBA" id="ARBA00013090"/>
    </source>
</evidence>
<comment type="pathway">
    <text evidence="7">Cell wall biogenesis; peptidoglycan biosynthesis.</text>
</comment>
<dbReference type="NCBIfam" id="TIGR00067">
    <property type="entry name" value="glut_race"/>
    <property type="match status" value="1"/>
</dbReference>
<feature type="active site" description="Proton donor/acceptor" evidence="7">
    <location>
        <position position="84"/>
    </location>
</feature>
<organism evidence="8 9">
    <name type="scientific">Thalassotalea marina</name>
    <dbReference type="NCBI Taxonomy" id="1673741"/>
    <lineage>
        <taxon>Bacteria</taxon>
        <taxon>Pseudomonadati</taxon>
        <taxon>Pseudomonadota</taxon>
        <taxon>Gammaproteobacteria</taxon>
        <taxon>Alteromonadales</taxon>
        <taxon>Colwelliaceae</taxon>
        <taxon>Thalassotalea</taxon>
    </lineage>
</organism>
<accession>A0A919BJG5</accession>
<dbReference type="HAMAP" id="MF_00258">
    <property type="entry name" value="Glu_racemase"/>
    <property type="match status" value="1"/>
</dbReference>
<dbReference type="Pfam" id="PF01177">
    <property type="entry name" value="Asp_Glu_race"/>
    <property type="match status" value="1"/>
</dbReference>
<dbReference type="EC" id="5.1.1.3" evidence="2 7"/>
<dbReference type="GO" id="GO:0008360">
    <property type="term" value="P:regulation of cell shape"/>
    <property type="evidence" value="ECO:0007669"/>
    <property type="project" value="UniProtKB-KW"/>
</dbReference>
<keyword evidence="9" id="KW-1185">Reference proteome</keyword>
<reference evidence="8" key="2">
    <citation type="submission" date="2020-09" db="EMBL/GenBank/DDBJ databases">
        <authorList>
            <person name="Sun Q."/>
            <person name="Kim S."/>
        </authorList>
    </citation>
    <scope>NUCLEOTIDE SEQUENCE</scope>
    <source>
        <strain evidence="8">KCTC 42731</strain>
    </source>
</reference>
<dbReference type="Gene3D" id="3.40.50.1860">
    <property type="match status" value="2"/>
</dbReference>
<evidence type="ECO:0000256" key="4">
    <source>
        <dbReference type="ARBA" id="ARBA00022984"/>
    </source>
</evidence>
<evidence type="ECO:0000256" key="7">
    <source>
        <dbReference type="HAMAP-Rule" id="MF_00258"/>
    </source>
</evidence>
<feature type="binding site" evidence="7">
    <location>
        <begin position="21"/>
        <end position="22"/>
    </location>
    <ligand>
        <name>substrate</name>
    </ligand>
</feature>
<dbReference type="PROSITE" id="PS00924">
    <property type="entry name" value="ASP_GLU_RACEMASE_2"/>
    <property type="match status" value="1"/>
</dbReference>
<evidence type="ECO:0000256" key="1">
    <source>
        <dbReference type="ARBA" id="ARBA00001602"/>
    </source>
</evidence>
<dbReference type="GO" id="GO:0071555">
    <property type="term" value="P:cell wall organization"/>
    <property type="evidence" value="ECO:0007669"/>
    <property type="project" value="UniProtKB-KW"/>
</dbReference>
<evidence type="ECO:0000256" key="6">
    <source>
        <dbReference type="ARBA" id="ARBA00023316"/>
    </source>
</evidence>
<feature type="binding site" evidence="7">
    <location>
        <begin position="85"/>
        <end position="86"/>
    </location>
    <ligand>
        <name>substrate</name>
    </ligand>
</feature>
<dbReference type="PANTHER" id="PTHR21198">
    <property type="entry name" value="GLUTAMATE RACEMASE"/>
    <property type="match status" value="1"/>
</dbReference>
<gene>
    <name evidence="7 8" type="primary">murI</name>
    <name evidence="8" type="ORF">GCM10017161_24330</name>
</gene>
<keyword evidence="6 7" id="KW-0961">Cell wall biogenesis/degradation</keyword>
<dbReference type="AlphaFoldDB" id="A0A919BJG5"/>
<dbReference type="FunFam" id="3.40.50.1860:FF:000001">
    <property type="entry name" value="Glutamate racemase"/>
    <property type="match status" value="1"/>
</dbReference>
<comment type="function">
    <text evidence="7">Provides the (R)-glutamate required for cell wall biosynthesis.</text>
</comment>
<dbReference type="GO" id="GO:0009252">
    <property type="term" value="P:peptidoglycan biosynthetic process"/>
    <property type="evidence" value="ECO:0007669"/>
    <property type="project" value="UniProtKB-UniRule"/>
</dbReference>
<comment type="catalytic activity">
    <reaction evidence="1 7">
        <text>L-glutamate = D-glutamate</text>
        <dbReference type="Rhea" id="RHEA:12813"/>
        <dbReference type="ChEBI" id="CHEBI:29985"/>
        <dbReference type="ChEBI" id="CHEBI:29986"/>
        <dbReference type="EC" id="5.1.1.3"/>
    </reaction>
</comment>
<dbReference type="PROSITE" id="PS00923">
    <property type="entry name" value="ASP_GLU_RACEMASE_1"/>
    <property type="match status" value="1"/>
</dbReference>
<keyword evidence="4 7" id="KW-0573">Peptidoglycan synthesis</keyword>